<dbReference type="InterPro" id="IPR035906">
    <property type="entry name" value="MetI-like_sf"/>
</dbReference>
<dbReference type="EMBL" id="QKYD01000084">
    <property type="protein sequence ID" value="REI22481.1"/>
    <property type="molecule type" value="Genomic_DNA"/>
</dbReference>
<dbReference type="KEGG" id="sfq:C7J90_03785"/>
<keyword evidence="7" id="KW-0921">Nickel transport</keyword>
<keyword evidence="6 9" id="KW-1133">Transmembrane helix</keyword>
<comment type="similarity">
    <text evidence="9">Belongs to the binding-protein-dependent transport system permease family.</text>
</comment>
<dbReference type="AlphaFoldDB" id="A0A2K3ZL72"/>
<dbReference type="Proteomes" id="UP000256562">
    <property type="component" value="Unassembled WGS sequence"/>
</dbReference>
<keyword evidence="3" id="KW-1003">Cell membrane</keyword>
<evidence type="ECO:0000256" key="3">
    <source>
        <dbReference type="ARBA" id="ARBA00022475"/>
    </source>
</evidence>
<feature type="transmembrane region" description="Helical" evidence="9">
    <location>
        <begin position="9"/>
        <end position="29"/>
    </location>
</feature>
<evidence type="ECO:0000313" key="14">
    <source>
        <dbReference type="Proteomes" id="UP000256337"/>
    </source>
</evidence>
<keyword evidence="7" id="KW-0406">Ion transport</keyword>
<dbReference type="GO" id="GO:0005886">
    <property type="term" value="C:plasma membrane"/>
    <property type="evidence" value="ECO:0007669"/>
    <property type="project" value="UniProtKB-SubCell"/>
</dbReference>
<dbReference type="Gene3D" id="1.10.3720.10">
    <property type="entry name" value="MetI-like"/>
    <property type="match status" value="1"/>
</dbReference>
<feature type="transmembrane region" description="Helical" evidence="9">
    <location>
        <begin position="233"/>
        <end position="257"/>
    </location>
</feature>
<evidence type="ECO:0000313" key="13">
    <source>
        <dbReference type="EMBL" id="REI22481.1"/>
    </source>
</evidence>
<dbReference type="PROSITE" id="PS50928">
    <property type="entry name" value="ABC_TM1"/>
    <property type="match status" value="1"/>
</dbReference>
<keyword evidence="5 9" id="KW-0812">Transmembrane</keyword>
<name>A0A2K3ZL72_9STAP</name>
<accession>A0A2K3ZL72</accession>
<proteinExistence type="inferred from homology"/>
<dbReference type="PANTHER" id="PTHR43163:SF6">
    <property type="entry name" value="DIPEPTIDE TRANSPORT SYSTEM PERMEASE PROTEIN DPPB-RELATED"/>
    <property type="match status" value="1"/>
</dbReference>
<dbReference type="Pfam" id="PF19300">
    <property type="entry name" value="BPD_transp_1_N"/>
    <property type="match status" value="1"/>
</dbReference>
<evidence type="ECO:0000256" key="4">
    <source>
        <dbReference type="ARBA" id="ARBA00022596"/>
    </source>
</evidence>
<evidence type="ECO:0000256" key="1">
    <source>
        <dbReference type="ARBA" id="ARBA00004651"/>
    </source>
</evidence>
<evidence type="ECO:0000313" key="15">
    <source>
        <dbReference type="Proteomes" id="UP000256562"/>
    </source>
</evidence>
<dbReference type="NCBIfam" id="NF045469">
    <property type="entry name" value="Opp1B"/>
    <property type="match status" value="1"/>
</dbReference>
<feature type="transmembrane region" description="Helical" evidence="9">
    <location>
        <begin position="139"/>
        <end position="161"/>
    </location>
</feature>
<protein>
    <submittedName>
        <fullName evidence="12">ABC transporter permease</fullName>
    </submittedName>
</protein>
<evidence type="ECO:0000256" key="7">
    <source>
        <dbReference type="ARBA" id="ARBA00023112"/>
    </source>
</evidence>
<evidence type="ECO:0000256" key="5">
    <source>
        <dbReference type="ARBA" id="ARBA00022692"/>
    </source>
</evidence>
<evidence type="ECO:0000256" key="6">
    <source>
        <dbReference type="ARBA" id="ARBA00022989"/>
    </source>
</evidence>
<comment type="subcellular location">
    <subcellularLocation>
        <location evidence="1 9">Cell membrane</location>
        <topology evidence="1 9">Multi-pass membrane protein</topology>
    </subcellularLocation>
</comment>
<evidence type="ECO:0000313" key="11">
    <source>
        <dbReference type="EMBL" id="MBH9581959.1"/>
    </source>
</evidence>
<keyword evidence="4" id="KW-0533">Nickel</keyword>
<keyword evidence="2 9" id="KW-0813">Transport</keyword>
<dbReference type="InterPro" id="IPR045621">
    <property type="entry name" value="BPD_transp_1_N"/>
</dbReference>
<evidence type="ECO:0000256" key="2">
    <source>
        <dbReference type="ARBA" id="ARBA00022448"/>
    </source>
</evidence>
<feature type="domain" description="ABC transmembrane type-1" evidence="10">
    <location>
        <begin position="99"/>
        <end position="295"/>
    </location>
</feature>
<feature type="transmembrane region" description="Helical" evidence="9">
    <location>
        <begin position="277"/>
        <end position="302"/>
    </location>
</feature>
<dbReference type="InterPro" id="IPR050036">
    <property type="entry name" value="CntB"/>
</dbReference>
<dbReference type="SUPFAM" id="SSF161098">
    <property type="entry name" value="MetI-like"/>
    <property type="match status" value="1"/>
</dbReference>
<evidence type="ECO:0000256" key="9">
    <source>
        <dbReference type="RuleBase" id="RU363032"/>
    </source>
</evidence>
<feature type="transmembrane region" description="Helical" evidence="9">
    <location>
        <begin position="107"/>
        <end position="127"/>
    </location>
</feature>
<dbReference type="GeneID" id="48057333"/>
<keyword evidence="8 9" id="KW-0472">Membrane</keyword>
<dbReference type="Proteomes" id="UP000597038">
    <property type="component" value="Unassembled WGS sequence"/>
</dbReference>
<reference evidence="11 16" key="2">
    <citation type="submission" date="2020-12" db="EMBL/GenBank/DDBJ databases">
        <title>Genomic analysis of Staphylococcus felis from a cat with skin infection.</title>
        <authorList>
            <person name="Aslantas O."/>
            <person name="Keskin O."/>
            <person name="Buyukaltay K."/>
            <person name="Gullu Yucetepe A."/>
        </authorList>
    </citation>
    <scope>NUCLEOTIDE SEQUENCE [LARGE SCALE GENOMIC DNA]</scope>
    <source>
        <strain evidence="11 16">HARRANVET</strain>
    </source>
</reference>
<evidence type="ECO:0000313" key="16">
    <source>
        <dbReference type="Proteomes" id="UP000597038"/>
    </source>
</evidence>
<dbReference type="CDD" id="cd06261">
    <property type="entry name" value="TM_PBP2"/>
    <property type="match status" value="1"/>
</dbReference>
<dbReference type="GO" id="GO:0015675">
    <property type="term" value="P:nickel cation transport"/>
    <property type="evidence" value="ECO:0007669"/>
    <property type="project" value="UniProtKB-KW"/>
</dbReference>
<dbReference type="RefSeq" id="WP_103207127.1">
    <property type="nucleotide sequence ID" value="NZ_CAJUZQ010000006.1"/>
</dbReference>
<evidence type="ECO:0000256" key="8">
    <source>
        <dbReference type="ARBA" id="ARBA00023136"/>
    </source>
</evidence>
<dbReference type="EMBL" id="JAEDAQ010000024">
    <property type="protein sequence ID" value="MBH9581959.1"/>
    <property type="molecule type" value="Genomic_DNA"/>
</dbReference>
<dbReference type="InterPro" id="IPR000515">
    <property type="entry name" value="MetI-like"/>
</dbReference>
<dbReference type="Proteomes" id="UP000256337">
    <property type="component" value="Unassembled WGS sequence"/>
</dbReference>
<reference evidence="14 15" key="1">
    <citation type="journal article" date="2018" name="Vet. Microbiol.">
        <title>Characterisation of Staphylococcus felis isolated from cats using whole genome sequencing.</title>
        <authorList>
            <person name="Worthing K."/>
            <person name="Pang S."/>
            <person name="Trott D.J."/>
            <person name="Abraham S."/>
            <person name="Coombs G.W."/>
            <person name="Jordan D."/>
            <person name="McIntyre L."/>
            <person name="Davies M.R."/>
            <person name="Norris J."/>
        </authorList>
    </citation>
    <scope>NUCLEOTIDE SEQUENCE [LARGE SCALE GENOMIC DNA]</scope>
    <source>
        <strain evidence="13 14">F25</strain>
        <strain evidence="12 15">F9</strain>
    </source>
</reference>
<organism evidence="12 15">
    <name type="scientific">Staphylococcus felis</name>
    <dbReference type="NCBI Taxonomy" id="46127"/>
    <lineage>
        <taxon>Bacteria</taxon>
        <taxon>Bacillati</taxon>
        <taxon>Bacillota</taxon>
        <taxon>Bacilli</taxon>
        <taxon>Bacillales</taxon>
        <taxon>Staphylococcaceae</taxon>
        <taxon>Staphylococcus</taxon>
    </lineage>
</organism>
<dbReference type="Pfam" id="PF00528">
    <property type="entry name" value="BPD_transp_1"/>
    <property type="match status" value="1"/>
</dbReference>
<gene>
    <name evidence="13" type="ORF">DOS76_05280</name>
    <name evidence="12" type="ORF">DOS83_02865</name>
    <name evidence="11" type="ORF">I9026_11315</name>
</gene>
<feature type="transmembrane region" description="Helical" evidence="9">
    <location>
        <begin position="176"/>
        <end position="193"/>
    </location>
</feature>
<evidence type="ECO:0000313" key="12">
    <source>
        <dbReference type="EMBL" id="REH99050.1"/>
    </source>
</evidence>
<dbReference type="GO" id="GO:0055085">
    <property type="term" value="P:transmembrane transport"/>
    <property type="evidence" value="ECO:0007669"/>
    <property type="project" value="InterPro"/>
</dbReference>
<comment type="caution">
    <text evidence="12">The sequence shown here is derived from an EMBL/GenBank/DDBJ whole genome shotgun (WGS) entry which is preliminary data.</text>
</comment>
<sequence length="310" mass="34546">MTKFIFKRIALMFPLLIVVSFLTFLMAYLTDRNPAVTILHAQGAPHITPELIEATKEKYGLNQPLLIQYKDWLIQAVQLNFGTSYITGDPVSERIGPAFWNTLKLTLISSLAVITTSIILGVMSALTRGRITDRIIRSVAFFLTALPSYWVASLLIMYISVSLNLLPTSGLAGPESYVLPVLVITMTYAGIYFRNVRRSMIEQLNEDYVLYLKACGVKPFTLTLHILRNALQVAVSLFCMSIPIIMGGIVVVEYIFAWPGLGQLSIKAILEQDFPVIQAYVLIVAALFVVFNTIADIINACLNPRLREGH</sequence>
<dbReference type="OrthoDB" id="9773683at2"/>
<dbReference type="PANTHER" id="PTHR43163">
    <property type="entry name" value="DIPEPTIDE TRANSPORT SYSTEM PERMEASE PROTEIN DPPB-RELATED"/>
    <property type="match status" value="1"/>
</dbReference>
<dbReference type="EMBL" id="QKXQ01000121">
    <property type="protein sequence ID" value="REH99050.1"/>
    <property type="molecule type" value="Genomic_DNA"/>
</dbReference>
<evidence type="ECO:0000259" key="10">
    <source>
        <dbReference type="PROSITE" id="PS50928"/>
    </source>
</evidence>
<keyword evidence="16" id="KW-1185">Reference proteome</keyword>